<evidence type="ECO:0000313" key="2">
    <source>
        <dbReference type="Proteomes" id="UP001055115"/>
    </source>
</evidence>
<evidence type="ECO:0000313" key="1">
    <source>
        <dbReference type="EMBL" id="GKT42413.1"/>
    </source>
</evidence>
<proteinExistence type="predicted"/>
<dbReference type="EMBL" id="BQXU01000005">
    <property type="protein sequence ID" value="GKT42413.1"/>
    <property type="molecule type" value="Genomic_DNA"/>
</dbReference>
<keyword evidence="2" id="KW-1185">Reference proteome</keyword>
<dbReference type="Proteomes" id="UP001055115">
    <property type="component" value="Unassembled WGS sequence"/>
</dbReference>
<dbReference type="RefSeq" id="XP_049124763.1">
    <property type="nucleotide sequence ID" value="XM_049268806.1"/>
</dbReference>
<gene>
    <name evidence="1" type="ORF">ColSpa_02594</name>
</gene>
<sequence>MPIAVTVTEEGWINQVLNQKFNDIKKQLHGRSLAECYQALIAFRDAASLLADAVAKEVPGLVANSDFADNTSAARPTEDASSSSARDLVDADIPFSIKNNYTLGKLVSIANAVKNDLLNSTIWVTINNRLQEKAILQLFPREVIERHDGGMSRHLSENMHDTVIAKIMHGETIEIVGKMTMGISVETMLIAAGAGHK</sequence>
<protein>
    <submittedName>
        <fullName evidence="1">Uncharacterized protein</fullName>
    </submittedName>
</protein>
<reference evidence="1 2" key="1">
    <citation type="submission" date="2022-03" db="EMBL/GenBank/DDBJ databases">
        <title>Genome data of Colletotrichum spp.</title>
        <authorList>
            <person name="Utami Y.D."/>
            <person name="Hiruma K."/>
        </authorList>
    </citation>
    <scope>NUCLEOTIDE SEQUENCE [LARGE SCALE GENOMIC DNA]</scope>
    <source>
        <strain evidence="1 2">MAFF 239500</strain>
    </source>
</reference>
<accession>A0AA37NZP2</accession>
<organism evidence="1 2">
    <name type="scientific">Colletotrichum spaethianum</name>
    <dbReference type="NCBI Taxonomy" id="700344"/>
    <lineage>
        <taxon>Eukaryota</taxon>
        <taxon>Fungi</taxon>
        <taxon>Dikarya</taxon>
        <taxon>Ascomycota</taxon>
        <taxon>Pezizomycotina</taxon>
        <taxon>Sordariomycetes</taxon>
        <taxon>Hypocreomycetidae</taxon>
        <taxon>Glomerellales</taxon>
        <taxon>Glomerellaceae</taxon>
        <taxon>Colletotrichum</taxon>
        <taxon>Colletotrichum spaethianum species complex</taxon>
    </lineage>
</organism>
<dbReference type="GeneID" id="73323396"/>
<dbReference type="AlphaFoldDB" id="A0AA37NZP2"/>
<comment type="caution">
    <text evidence="1">The sequence shown here is derived from an EMBL/GenBank/DDBJ whole genome shotgun (WGS) entry which is preliminary data.</text>
</comment>
<name>A0AA37NZP2_9PEZI</name>